<dbReference type="OrthoDB" id="3644718at2759"/>
<organism evidence="1 2">
    <name type="scientific">Decorospora gaudefroyi</name>
    <dbReference type="NCBI Taxonomy" id="184978"/>
    <lineage>
        <taxon>Eukaryota</taxon>
        <taxon>Fungi</taxon>
        <taxon>Dikarya</taxon>
        <taxon>Ascomycota</taxon>
        <taxon>Pezizomycotina</taxon>
        <taxon>Dothideomycetes</taxon>
        <taxon>Pleosporomycetidae</taxon>
        <taxon>Pleosporales</taxon>
        <taxon>Pleosporineae</taxon>
        <taxon>Pleosporaceae</taxon>
        <taxon>Decorospora</taxon>
    </lineage>
</organism>
<name>A0A6A5K5A5_9PLEO</name>
<gene>
    <name evidence="1" type="ORF">BDW02DRAFT_600521</name>
</gene>
<evidence type="ECO:0000313" key="2">
    <source>
        <dbReference type="Proteomes" id="UP000800040"/>
    </source>
</evidence>
<accession>A0A6A5K5A5</accession>
<evidence type="ECO:0000313" key="1">
    <source>
        <dbReference type="EMBL" id="KAF1831811.1"/>
    </source>
</evidence>
<sequence length="557" mass="63770">MTSLEKPCHLTKLSTELILLIADHVPLEHHLDFACTCKRIALGLANVLQRHREAHEKYKVASDLSPYTVVNLLRSAFGYGDPIPAWHVRSFELWYDRKSWSEWKMLDFQNHPADDSAVAYEPADLMRYGDLETYLEPLEHGDSTGEDAEAARVQMEEGQDAPLKAVLIATLPRLLDVKFVPHPIDCLFEEQPSTLGWLQTLILEQIKSSDWARTPGLHNLQSVSIGVLARLMRLPNIDSIYMRNFSGYASGMRSSECDIDYLPSRSSNLKHLWLDNPDLLDYHDQGLSEAAEALLTVSLRAGNEELQGVKSFVNLLGENSGETIQSLMSYDYETTHRSRHSRASFDLTEFSDYEALQHLSLDVADVTGMLSEVLKEPFIQRKDESDHEFNLRYFVNALPETIETLTLWTYVKGMGRWRREPEVGDSELEELEKILVALMQSGRCSNLKAIYLERIDRDAYRSSHRKIHFQEAVRVGRTLGIDVHTLTNRRKAIHDIEWREAPDKYDLKTGPWGARPADWVFSPYTGRRESPGCRKCGKCEVCLTHYTKELWESVEAE</sequence>
<keyword evidence="2" id="KW-1185">Reference proteome</keyword>
<proteinExistence type="predicted"/>
<dbReference type="Proteomes" id="UP000800040">
    <property type="component" value="Unassembled WGS sequence"/>
</dbReference>
<dbReference type="AlphaFoldDB" id="A0A6A5K5A5"/>
<reference evidence="1" key="1">
    <citation type="submission" date="2020-01" db="EMBL/GenBank/DDBJ databases">
        <authorList>
            <consortium name="DOE Joint Genome Institute"/>
            <person name="Haridas S."/>
            <person name="Albert R."/>
            <person name="Binder M."/>
            <person name="Bloem J."/>
            <person name="Labutti K."/>
            <person name="Salamov A."/>
            <person name="Andreopoulos B."/>
            <person name="Baker S.E."/>
            <person name="Barry K."/>
            <person name="Bills G."/>
            <person name="Bluhm B.H."/>
            <person name="Cannon C."/>
            <person name="Castanera R."/>
            <person name="Culley D.E."/>
            <person name="Daum C."/>
            <person name="Ezra D."/>
            <person name="Gonzalez J.B."/>
            <person name="Henrissat B."/>
            <person name="Kuo A."/>
            <person name="Liang C."/>
            <person name="Lipzen A."/>
            <person name="Lutzoni F."/>
            <person name="Magnuson J."/>
            <person name="Mondo S."/>
            <person name="Nolan M."/>
            <person name="Ohm R."/>
            <person name="Pangilinan J."/>
            <person name="Park H.-J."/>
            <person name="Ramirez L."/>
            <person name="Alfaro M."/>
            <person name="Sun H."/>
            <person name="Tritt A."/>
            <person name="Yoshinaga Y."/>
            <person name="Zwiers L.-H."/>
            <person name="Turgeon B.G."/>
            <person name="Goodwin S.B."/>
            <person name="Spatafora J.W."/>
            <person name="Crous P.W."/>
            <person name="Grigoriev I.V."/>
        </authorList>
    </citation>
    <scope>NUCLEOTIDE SEQUENCE</scope>
    <source>
        <strain evidence="1">P77</strain>
    </source>
</reference>
<dbReference type="EMBL" id="ML975354">
    <property type="protein sequence ID" value="KAF1831811.1"/>
    <property type="molecule type" value="Genomic_DNA"/>
</dbReference>
<protein>
    <submittedName>
        <fullName evidence="1">Uncharacterized protein</fullName>
    </submittedName>
</protein>